<dbReference type="Proteomes" id="UP001357223">
    <property type="component" value="Chromosome"/>
</dbReference>
<dbReference type="SUPFAM" id="SSF54106">
    <property type="entry name" value="LysM domain"/>
    <property type="match status" value="1"/>
</dbReference>
<dbReference type="Gene3D" id="3.10.350.10">
    <property type="entry name" value="LysM domain"/>
    <property type="match status" value="1"/>
</dbReference>
<evidence type="ECO:0000313" key="2">
    <source>
        <dbReference type="EMBL" id="WVX82863.1"/>
    </source>
</evidence>
<evidence type="ECO:0000259" key="1">
    <source>
        <dbReference type="PROSITE" id="PS51782"/>
    </source>
</evidence>
<dbReference type="PROSITE" id="PS51782">
    <property type="entry name" value="LYSM"/>
    <property type="match status" value="1"/>
</dbReference>
<gene>
    <name evidence="2" type="ORF">R4Z09_07765</name>
</gene>
<dbReference type="PANTHER" id="PTHR21666:SF270">
    <property type="entry name" value="MUREIN HYDROLASE ACTIVATOR ENVC"/>
    <property type="match status" value="1"/>
</dbReference>
<organism evidence="2 3">
    <name type="scientific">Niallia oryzisoli</name>
    <dbReference type="NCBI Taxonomy" id="1737571"/>
    <lineage>
        <taxon>Bacteria</taxon>
        <taxon>Bacillati</taxon>
        <taxon>Bacillota</taxon>
        <taxon>Bacilli</taxon>
        <taxon>Bacillales</taxon>
        <taxon>Bacillaceae</taxon>
        <taxon>Niallia</taxon>
    </lineage>
</organism>
<dbReference type="PANTHER" id="PTHR21666">
    <property type="entry name" value="PEPTIDASE-RELATED"/>
    <property type="match status" value="1"/>
</dbReference>
<evidence type="ECO:0000313" key="3">
    <source>
        <dbReference type="Proteomes" id="UP001357223"/>
    </source>
</evidence>
<dbReference type="RefSeq" id="WP_338451758.1">
    <property type="nucleotide sequence ID" value="NZ_CP137640.1"/>
</dbReference>
<dbReference type="InterPro" id="IPR050570">
    <property type="entry name" value="Cell_wall_metabolism_enzyme"/>
</dbReference>
<dbReference type="EMBL" id="CP137640">
    <property type="protein sequence ID" value="WVX82863.1"/>
    <property type="molecule type" value="Genomic_DNA"/>
</dbReference>
<sequence>MREYIKRFLIAGIMAVCVSLLFFGIKHAEAASSINEMTADWMWPSAGVITDSFGTRQGQHMGIDIASSPGTSIYAVDNGLVSKSYYSDTYGNVVFIKHNDNFETVYAHLQERTVQEGTRVKRGDCIGKMGSTGDSSGVHLHFEVHKSHWTVDKKNALNPMLALGEVKIGQAVAAAPKDQQVIETAGHLMDETKATYVVKAGDTLYSIAKKTNISVTALKAKNGLINDLIIPQQKLILK</sequence>
<dbReference type="Gene3D" id="2.70.70.10">
    <property type="entry name" value="Glucose Permease (Domain IIA)"/>
    <property type="match status" value="1"/>
</dbReference>
<dbReference type="CDD" id="cd00118">
    <property type="entry name" value="LysM"/>
    <property type="match status" value="1"/>
</dbReference>
<dbReference type="Pfam" id="PF01476">
    <property type="entry name" value="LysM"/>
    <property type="match status" value="1"/>
</dbReference>
<dbReference type="CDD" id="cd12797">
    <property type="entry name" value="M23_peptidase"/>
    <property type="match status" value="1"/>
</dbReference>
<feature type="domain" description="LysM" evidence="1">
    <location>
        <begin position="194"/>
        <end position="237"/>
    </location>
</feature>
<protein>
    <submittedName>
        <fullName evidence="2">M23 family metallopeptidase</fullName>
    </submittedName>
</protein>
<keyword evidence="3" id="KW-1185">Reference proteome</keyword>
<accession>A0ABZ2CM77</accession>
<dbReference type="InterPro" id="IPR016047">
    <property type="entry name" value="M23ase_b-sheet_dom"/>
</dbReference>
<proteinExistence type="predicted"/>
<dbReference type="InterPro" id="IPR036779">
    <property type="entry name" value="LysM_dom_sf"/>
</dbReference>
<dbReference type="SMART" id="SM00257">
    <property type="entry name" value="LysM"/>
    <property type="match status" value="1"/>
</dbReference>
<reference evidence="2 3" key="1">
    <citation type="submission" date="2023-10" db="EMBL/GenBank/DDBJ databases">
        <title>Niallia locisalis sp.nov. isolated from a salt pond sample.</title>
        <authorList>
            <person name="Li X.-J."/>
            <person name="Dong L."/>
        </authorList>
    </citation>
    <scope>NUCLEOTIDE SEQUENCE [LARGE SCALE GENOMIC DNA]</scope>
    <source>
        <strain evidence="2 3">DSM 29761</strain>
    </source>
</reference>
<dbReference type="Pfam" id="PF01551">
    <property type="entry name" value="Peptidase_M23"/>
    <property type="match status" value="1"/>
</dbReference>
<dbReference type="SUPFAM" id="SSF51261">
    <property type="entry name" value="Duplicated hybrid motif"/>
    <property type="match status" value="1"/>
</dbReference>
<dbReference type="InterPro" id="IPR018392">
    <property type="entry name" value="LysM"/>
</dbReference>
<name>A0ABZ2CM77_9BACI</name>
<dbReference type="InterPro" id="IPR011055">
    <property type="entry name" value="Dup_hybrid_motif"/>
</dbReference>